<keyword evidence="4" id="KW-1185">Reference proteome</keyword>
<feature type="transmembrane region" description="Helical" evidence="2">
    <location>
        <begin position="224"/>
        <end position="247"/>
    </location>
</feature>
<gene>
    <name evidence="3" type="ORF">ANCCAN_04782</name>
</gene>
<reference evidence="3 4" key="1">
    <citation type="submission" date="2014-10" db="EMBL/GenBank/DDBJ databases">
        <title>Draft genome of the hookworm Ancylostoma caninum.</title>
        <authorList>
            <person name="Mitreva M."/>
        </authorList>
    </citation>
    <scope>NUCLEOTIDE SEQUENCE [LARGE SCALE GENOMIC DNA]</scope>
    <source>
        <strain evidence="3 4">Baltimore</strain>
    </source>
</reference>
<feature type="region of interest" description="Disordered" evidence="1">
    <location>
        <begin position="1"/>
        <end position="213"/>
    </location>
</feature>
<dbReference type="EMBL" id="JOJR01000037">
    <property type="protein sequence ID" value="RCN49209.1"/>
    <property type="molecule type" value="Genomic_DNA"/>
</dbReference>
<feature type="compositionally biased region" description="Basic and acidic residues" evidence="1">
    <location>
        <begin position="119"/>
        <end position="133"/>
    </location>
</feature>
<protein>
    <submittedName>
        <fullName evidence="3">Uncharacterized protein</fullName>
    </submittedName>
</protein>
<dbReference type="STRING" id="29170.A0A368H0S8"/>
<sequence>MFYFALQDSPLGADEKPINTRTTAKSMDKEEPKQPQEHASPGSEHAATGGGDNFPITLVEPYQSDHPDSSTAAHDDTLSIEGSIPLEPVPSMDVTPVETEDNNDAHSEVESTQKISLRKSIDSDPGDFVKIETADNGGSDAAAVEVKPATPPVVVSSTSAEEKKEVEVPKPEQKKEEKVEQPVQKVEEKPKPKPEEKAEKKAEAKPGDKSPAASLLTWIHENPGMVRCCAATAAVVGVAGIGCFVYARRIRSGGV</sequence>
<keyword evidence="2" id="KW-0812">Transmembrane</keyword>
<accession>A0A368H0S8</accession>
<proteinExistence type="predicted"/>
<comment type="caution">
    <text evidence="3">The sequence shown here is derived from an EMBL/GenBank/DDBJ whole genome shotgun (WGS) entry which is preliminary data.</text>
</comment>
<name>A0A368H0S8_ANCCA</name>
<feature type="compositionally biased region" description="Basic and acidic residues" evidence="1">
    <location>
        <begin position="26"/>
        <end position="36"/>
    </location>
</feature>
<dbReference type="OrthoDB" id="194358at2759"/>
<dbReference type="AlphaFoldDB" id="A0A368H0S8"/>
<feature type="compositionally biased region" description="Basic and acidic residues" evidence="1">
    <location>
        <begin position="63"/>
        <end position="77"/>
    </location>
</feature>
<evidence type="ECO:0000256" key="1">
    <source>
        <dbReference type="SAM" id="MobiDB-lite"/>
    </source>
</evidence>
<evidence type="ECO:0000313" key="4">
    <source>
        <dbReference type="Proteomes" id="UP000252519"/>
    </source>
</evidence>
<feature type="compositionally biased region" description="Basic and acidic residues" evidence="1">
    <location>
        <begin position="160"/>
        <end position="208"/>
    </location>
</feature>
<keyword evidence="2" id="KW-0472">Membrane</keyword>
<organism evidence="3 4">
    <name type="scientific">Ancylostoma caninum</name>
    <name type="common">Dog hookworm</name>
    <dbReference type="NCBI Taxonomy" id="29170"/>
    <lineage>
        <taxon>Eukaryota</taxon>
        <taxon>Metazoa</taxon>
        <taxon>Ecdysozoa</taxon>
        <taxon>Nematoda</taxon>
        <taxon>Chromadorea</taxon>
        <taxon>Rhabditida</taxon>
        <taxon>Rhabditina</taxon>
        <taxon>Rhabditomorpha</taxon>
        <taxon>Strongyloidea</taxon>
        <taxon>Ancylostomatidae</taxon>
        <taxon>Ancylostomatinae</taxon>
        <taxon>Ancylostoma</taxon>
    </lineage>
</organism>
<keyword evidence="2" id="KW-1133">Transmembrane helix</keyword>
<evidence type="ECO:0000313" key="3">
    <source>
        <dbReference type="EMBL" id="RCN49209.1"/>
    </source>
</evidence>
<dbReference type="Proteomes" id="UP000252519">
    <property type="component" value="Unassembled WGS sequence"/>
</dbReference>
<evidence type="ECO:0000256" key="2">
    <source>
        <dbReference type="SAM" id="Phobius"/>
    </source>
</evidence>